<dbReference type="RefSeq" id="WP_095980342.1">
    <property type="nucleotide sequence ID" value="NZ_CP022163.1"/>
</dbReference>
<keyword evidence="1" id="KW-0812">Transmembrane</keyword>
<keyword evidence="1" id="KW-1133">Transmembrane helix</keyword>
<dbReference type="AlphaFoldDB" id="A0A250ILK6"/>
<proteinExistence type="predicted"/>
<name>A0A250ILK6_9BACT</name>
<evidence type="ECO:0000256" key="1">
    <source>
        <dbReference type="SAM" id="Phobius"/>
    </source>
</evidence>
<gene>
    <name evidence="2" type="ORF">MEBOL_005586</name>
</gene>
<organism evidence="2 3">
    <name type="scientific">Melittangium boletus DSM 14713</name>
    <dbReference type="NCBI Taxonomy" id="1294270"/>
    <lineage>
        <taxon>Bacteria</taxon>
        <taxon>Pseudomonadati</taxon>
        <taxon>Myxococcota</taxon>
        <taxon>Myxococcia</taxon>
        <taxon>Myxococcales</taxon>
        <taxon>Cystobacterineae</taxon>
        <taxon>Archangiaceae</taxon>
        <taxon>Melittangium</taxon>
    </lineage>
</organism>
<accession>A0A250ILK6</accession>
<evidence type="ECO:0000313" key="2">
    <source>
        <dbReference type="EMBL" id="ATB32110.1"/>
    </source>
</evidence>
<feature type="transmembrane region" description="Helical" evidence="1">
    <location>
        <begin position="6"/>
        <end position="24"/>
    </location>
</feature>
<reference evidence="2 3" key="1">
    <citation type="submission" date="2017-06" db="EMBL/GenBank/DDBJ databases">
        <authorList>
            <person name="Kim H.J."/>
            <person name="Triplett B.A."/>
        </authorList>
    </citation>
    <scope>NUCLEOTIDE SEQUENCE [LARGE SCALE GENOMIC DNA]</scope>
    <source>
        <strain evidence="2 3">DSM 14713</strain>
    </source>
</reference>
<dbReference type="EMBL" id="CP022163">
    <property type="protein sequence ID" value="ATB32110.1"/>
    <property type="molecule type" value="Genomic_DNA"/>
</dbReference>
<sequence length="105" mass="12086">MLPLLWIVGAVVGVGLVVHFWDKIRDTVASWLRQLGLDQSRLMDAWILLDRVVSGVRCRIYAKTTQGQINVKETSLSMDEIDDQEVLDQLKRRATVKRDVMEYVD</sequence>
<dbReference type="OrthoDB" id="9554093at2"/>
<dbReference type="KEGG" id="mbd:MEBOL_005586"/>
<evidence type="ECO:0000313" key="3">
    <source>
        <dbReference type="Proteomes" id="UP000217289"/>
    </source>
</evidence>
<dbReference type="Proteomes" id="UP000217289">
    <property type="component" value="Chromosome"/>
</dbReference>
<protein>
    <submittedName>
        <fullName evidence="2">Uncharacterized protein</fullName>
    </submittedName>
</protein>
<keyword evidence="3" id="KW-1185">Reference proteome</keyword>
<keyword evidence="1" id="KW-0472">Membrane</keyword>